<keyword evidence="3" id="KW-0472">Membrane</keyword>
<dbReference type="AlphaFoldDB" id="A0A852R9Y4"/>
<keyword evidence="3" id="KW-1133">Transmembrane helix</keyword>
<dbReference type="Proteomes" id="UP000586095">
    <property type="component" value="Unassembled WGS sequence"/>
</dbReference>
<keyword evidence="3" id="KW-0812">Transmembrane</keyword>
<dbReference type="InterPro" id="IPR011055">
    <property type="entry name" value="Dup_hybrid_motif"/>
</dbReference>
<dbReference type="CDD" id="cd12797">
    <property type="entry name" value="M23_peptidase"/>
    <property type="match status" value="1"/>
</dbReference>
<evidence type="ECO:0000259" key="4">
    <source>
        <dbReference type="Pfam" id="PF01551"/>
    </source>
</evidence>
<evidence type="ECO:0000256" key="3">
    <source>
        <dbReference type="SAM" id="Phobius"/>
    </source>
</evidence>
<keyword evidence="5" id="KW-0378">Hydrolase</keyword>
<dbReference type="RefSeq" id="WP_307814611.1">
    <property type="nucleotide sequence ID" value="NZ_BAAALZ010000001.1"/>
</dbReference>
<organism evidence="5 6">
    <name type="scientific">Leucobacter aridicollis</name>
    <dbReference type="NCBI Taxonomy" id="283878"/>
    <lineage>
        <taxon>Bacteria</taxon>
        <taxon>Bacillati</taxon>
        <taxon>Actinomycetota</taxon>
        <taxon>Actinomycetes</taxon>
        <taxon>Micrococcales</taxon>
        <taxon>Microbacteriaceae</taxon>
        <taxon>Leucobacter</taxon>
    </lineage>
</organism>
<keyword evidence="6" id="KW-1185">Reference proteome</keyword>
<gene>
    <name evidence="5" type="ORF">BJ960_002012</name>
</gene>
<feature type="region of interest" description="Disordered" evidence="2">
    <location>
        <begin position="1"/>
        <end position="50"/>
    </location>
</feature>
<dbReference type="SUPFAM" id="SSF51261">
    <property type="entry name" value="Duplicated hybrid motif"/>
    <property type="match status" value="1"/>
</dbReference>
<feature type="domain" description="M23ase beta-sheet core" evidence="4">
    <location>
        <begin position="184"/>
        <end position="284"/>
    </location>
</feature>
<dbReference type="EMBL" id="JACCBD010000001">
    <property type="protein sequence ID" value="NYD27209.1"/>
    <property type="molecule type" value="Genomic_DNA"/>
</dbReference>
<comment type="caution">
    <text evidence="5">The sequence shown here is derived from an EMBL/GenBank/DDBJ whole genome shotgun (WGS) entry which is preliminary data.</text>
</comment>
<dbReference type="PANTHER" id="PTHR21666:SF289">
    <property type="entry name" value="L-ALA--D-GLU ENDOPEPTIDASE"/>
    <property type="match status" value="1"/>
</dbReference>
<feature type="transmembrane region" description="Helical" evidence="3">
    <location>
        <begin position="55"/>
        <end position="78"/>
    </location>
</feature>
<evidence type="ECO:0000313" key="5">
    <source>
        <dbReference type="EMBL" id="NYD27209.1"/>
    </source>
</evidence>
<name>A0A852R9Y4_9MICO</name>
<keyword evidence="1" id="KW-0732">Signal</keyword>
<evidence type="ECO:0000256" key="1">
    <source>
        <dbReference type="ARBA" id="ARBA00022729"/>
    </source>
</evidence>
<dbReference type="GO" id="GO:0004222">
    <property type="term" value="F:metalloendopeptidase activity"/>
    <property type="evidence" value="ECO:0007669"/>
    <property type="project" value="TreeGrafter"/>
</dbReference>
<dbReference type="InterPro" id="IPR050570">
    <property type="entry name" value="Cell_wall_metabolism_enzyme"/>
</dbReference>
<evidence type="ECO:0000313" key="6">
    <source>
        <dbReference type="Proteomes" id="UP000586095"/>
    </source>
</evidence>
<dbReference type="PANTHER" id="PTHR21666">
    <property type="entry name" value="PEPTIDASE-RELATED"/>
    <property type="match status" value="1"/>
</dbReference>
<dbReference type="Pfam" id="PF01551">
    <property type="entry name" value="Peptidase_M23"/>
    <property type="match status" value="1"/>
</dbReference>
<dbReference type="InterPro" id="IPR016047">
    <property type="entry name" value="M23ase_b-sheet_dom"/>
</dbReference>
<dbReference type="Gene3D" id="2.70.70.10">
    <property type="entry name" value="Glucose Permease (Domain IIA)"/>
    <property type="match status" value="1"/>
</dbReference>
<proteinExistence type="predicted"/>
<accession>A0A852R9Y4</accession>
<sequence length="290" mass="29834">MARERAASVRRARGADMTAAQGDRQDTPSSYLTPPPRAAQPVPRPRLARRTARRAVAAGLALTSATLMFGAAVFPALVPAVRQPSGAGDARPAAATAQRLPGVDVPAARSVLDAVGSVRIEEEPQPEPEESAGGGAAGRPSFGQIAVGQIAAGALPSSAVRLPFDSEWPLTDGFGYRSAPVEGFHDAQDIAAAGGTPVLAVATGVVVEAGWASDGCGFSAKLQHSVDGQELTSRYCHMEDGSHDLRVGQTVEIGSQVGRVGNTGMSFGAHLHLALTLGGQPIDPLPFLRR</sequence>
<feature type="compositionally biased region" description="Pro residues" evidence="2">
    <location>
        <begin position="33"/>
        <end position="44"/>
    </location>
</feature>
<evidence type="ECO:0000256" key="2">
    <source>
        <dbReference type="SAM" id="MobiDB-lite"/>
    </source>
</evidence>
<protein>
    <submittedName>
        <fullName evidence="5">Murein DD-endopeptidase MepM/ murein hydrolase activator NlpD</fullName>
    </submittedName>
</protein>
<reference evidence="5 6" key="1">
    <citation type="submission" date="2020-07" db="EMBL/GenBank/DDBJ databases">
        <title>Sequencing the genomes of 1000 actinobacteria strains.</title>
        <authorList>
            <person name="Klenk H.-P."/>
        </authorList>
    </citation>
    <scope>NUCLEOTIDE SEQUENCE [LARGE SCALE GENOMIC DNA]</scope>
    <source>
        <strain evidence="5 6">DSM 17380</strain>
    </source>
</reference>
<feature type="region of interest" description="Disordered" evidence="2">
    <location>
        <begin position="117"/>
        <end position="138"/>
    </location>
</feature>